<evidence type="ECO:0000256" key="1">
    <source>
        <dbReference type="SAM" id="MobiDB-lite"/>
    </source>
</evidence>
<protein>
    <submittedName>
        <fullName evidence="2">Uncharacterized protein</fullName>
    </submittedName>
</protein>
<keyword evidence="3" id="KW-1185">Reference proteome</keyword>
<feature type="compositionally biased region" description="Basic and acidic residues" evidence="1">
    <location>
        <begin position="186"/>
        <end position="196"/>
    </location>
</feature>
<feature type="compositionally biased region" description="Basic and acidic residues" evidence="1">
    <location>
        <begin position="315"/>
        <end position="338"/>
    </location>
</feature>
<feature type="compositionally biased region" description="Basic and acidic residues" evidence="1">
    <location>
        <begin position="353"/>
        <end position="442"/>
    </location>
</feature>
<feature type="compositionally biased region" description="Low complexity" evidence="1">
    <location>
        <begin position="463"/>
        <end position="507"/>
    </location>
</feature>
<gene>
    <name evidence="2" type="ORF">LX15_004305</name>
</gene>
<organism evidence="2 3">
    <name type="scientific">Streptoalloteichus tenebrarius (strain ATCC 17920 / DSM 40477 / JCM 4838 / CBS 697.72 / NBRC 16177 / NCIMB 11028 / NRRL B-12390 / A12253. 1 / ISP 5477)</name>
    <name type="common">Streptomyces tenebrarius</name>
    <dbReference type="NCBI Taxonomy" id="1933"/>
    <lineage>
        <taxon>Bacteria</taxon>
        <taxon>Bacillati</taxon>
        <taxon>Actinomycetota</taxon>
        <taxon>Actinomycetes</taxon>
        <taxon>Pseudonocardiales</taxon>
        <taxon>Pseudonocardiaceae</taxon>
        <taxon>Streptoalloteichus</taxon>
    </lineage>
</organism>
<feature type="compositionally biased region" description="Basic and acidic residues" evidence="1">
    <location>
        <begin position="160"/>
        <end position="179"/>
    </location>
</feature>
<dbReference type="EMBL" id="JAMTCP010000028">
    <property type="protein sequence ID" value="MCP2260587.1"/>
    <property type="molecule type" value="Genomic_DNA"/>
</dbReference>
<feature type="region of interest" description="Disordered" evidence="1">
    <location>
        <begin position="298"/>
        <end position="574"/>
    </location>
</feature>
<reference evidence="2 3" key="1">
    <citation type="submission" date="2022-06" db="EMBL/GenBank/DDBJ databases">
        <title>Genomic Encyclopedia of Archaeal and Bacterial Type Strains, Phase II (KMG-II): from individual species to whole genera.</title>
        <authorList>
            <person name="Goeker M."/>
        </authorList>
    </citation>
    <scope>NUCLEOTIDE SEQUENCE [LARGE SCALE GENOMIC DNA]</scope>
    <source>
        <strain evidence="2 3">DSM 40477</strain>
    </source>
</reference>
<dbReference type="Proteomes" id="UP001205311">
    <property type="component" value="Unassembled WGS sequence"/>
</dbReference>
<name>A0ABT1HYI0_STRSD</name>
<feature type="compositionally biased region" description="Basic and acidic residues" evidence="1">
    <location>
        <begin position="133"/>
        <end position="152"/>
    </location>
</feature>
<feature type="region of interest" description="Disordered" evidence="1">
    <location>
        <begin position="95"/>
        <end position="196"/>
    </location>
</feature>
<feature type="region of interest" description="Disordered" evidence="1">
    <location>
        <begin position="45"/>
        <end position="66"/>
    </location>
</feature>
<sequence>MSARVIWDEERPHPLGVDRMAQRVTAGVLVGAVALAGLGGWASAHAAPPPRQPGGQAGGLDPDRDKPWLRGIVLRDDPESGQQLVVFNGQVVGKLPPGVRVSTGQPPHLGFRYRRDSSGRLVRDTNQNLVGDLHVEGIRADPNEGSRRHLGEDLEDRELPDEKGERLTPVRKPPEDGRRNTPAPRSESEKKRRKAEITRHITEILSRADAAVKKAQVAVPKPPGQPAMTVPPGPSASLLGVLTVAALGAELRQRARVRWHDLAARSVVTRADVRAAGRVNQLRENALVAVEQAAVARKNADDARRAAQGPFPTVEARREAHKAAEKAERDSRRADQKAADATAAYVRGAGGHQTERAYRMRKDAARAERAADRAEKRAERTGRPEHRQAADAARRKADAARNNQEKSEQKVIKSRERALRSLDEHESRVAHRHPRGGDDRGKGRGGGSGQAGGSPAKPPNKPNKPGGSSGAKAAPPASQSAASGRSSGTSTNRSGTGTSSRSVSGGTPHNAAGSGMPTASAGKGLNATASTPQPSGRVATSPDGGKPAPRITRTGKQNVSSERRARGLGPRGAGGALSTLSEGLAIRQFVIDQLVAKARVNPAVYGPRLAEFRKSERKLEAGLAKHLADPRSRRKALSYRASVRNSALAQAVFGSGEVVGTPEHKAAMNALWAEASEKARWEENVKAWERKARAEATAKAQAAAAA</sequence>
<accession>A0ABT1HYI0</accession>
<feature type="non-terminal residue" evidence="2">
    <location>
        <position position="706"/>
    </location>
</feature>
<dbReference type="RefSeq" id="WP_372502768.1">
    <property type="nucleotide sequence ID" value="NZ_JAMTCP010000028.1"/>
</dbReference>
<evidence type="ECO:0000313" key="3">
    <source>
        <dbReference type="Proteomes" id="UP001205311"/>
    </source>
</evidence>
<feature type="compositionally biased region" description="Basic and acidic residues" evidence="1">
    <location>
        <begin position="113"/>
        <end position="123"/>
    </location>
</feature>
<proteinExistence type="predicted"/>
<evidence type="ECO:0000313" key="2">
    <source>
        <dbReference type="EMBL" id="MCP2260587.1"/>
    </source>
</evidence>
<comment type="caution">
    <text evidence="2">The sequence shown here is derived from an EMBL/GenBank/DDBJ whole genome shotgun (WGS) entry which is preliminary data.</text>
</comment>